<reference evidence="1 2" key="1">
    <citation type="journal article" date="2015" name="Antonie Van Leeuwenhoek">
        <title>Oricola cellulosilytica gen. nov., sp. nov., a cellulose-degrading bacterium of the family Phyllobacteriaceae isolated from surface seashore water, and emended descriptions of Mesorhizobium loti and Phyllobacterium myrsinacearum.</title>
        <authorList>
            <person name="Hameed A."/>
            <person name="Shahina M."/>
            <person name="Lai W.A."/>
            <person name="Lin S.Y."/>
            <person name="Young L.S."/>
            <person name="Liu Y.C."/>
            <person name="Hsu Y.H."/>
            <person name="Young C.C."/>
        </authorList>
    </citation>
    <scope>NUCLEOTIDE SEQUENCE [LARGE SCALE GENOMIC DNA]</scope>
    <source>
        <strain evidence="1 2">KCTC 52183</strain>
    </source>
</reference>
<comment type="caution">
    <text evidence="1">The sequence shown here is derived from an EMBL/GenBank/DDBJ whole genome shotgun (WGS) entry which is preliminary data.</text>
</comment>
<dbReference type="AlphaFoldDB" id="A0A4R0PCN4"/>
<name>A0A4R0PCN4_9HYPH</name>
<sequence length="164" mass="18567">MAKLPEEKKPLTIDMGKANRLPPRADELMRVVTRFEYALKETGYGVMRNGAVEANWDKFANEVLKAEFLQRVRDKKIAPTILSNPPSRQFLGGSTLDWERKVAPNSIQDFIGAVRRVRNNLVHGGKSGDPDADRNASLVAEAIEVLFEALRSHDDLRFMFEGKW</sequence>
<dbReference type="RefSeq" id="WP_131567093.1">
    <property type="nucleotide sequence ID" value="NZ_JAINFK010000004.1"/>
</dbReference>
<keyword evidence="2" id="KW-1185">Reference proteome</keyword>
<dbReference type="OrthoDB" id="1442157at2"/>
<dbReference type="EMBL" id="SJST01000002">
    <property type="protein sequence ID" value="TCD15231.1"/>
    <property type="molecule type" value="Genomic_DNA"/>
</dbReference>
<gene>
    <name evidence="1" type="ORF">E0D97_06725</name>
</gene>
<organism evidence="1 2">
    <name type="scientific">Oricola cellulosilytica</name>
    <dbReference type="NCBI Taxonomy" id="1429082"/>
    <lineage>
        <taxon>Bacteria</taxon>
        <taxon>Pseudomonadati</taxon>
        <taxon>Pseudomonadota</taxon>
        <taxon>Alphaproteobacteria</taxon>
        <taxon>Hyphomicrobiales</taxon>
        <taxon>Ahrensiaceae</taxon>
        <taxon>Oricola</taxon>
    </lineage>
</organism>
<evidence type="ECO:0000313" key="1">
    <source>
        <dbReference type="EMBL" id="TCD15231.1"/>
    </source>
</evidence>
<dbReference type="Proteomes" id="UP000291301">
    <property type="component" value="Unassembled WGS sequence"/>
</dbReference>
<protein>
    <submittedName>
        <fullName evidence="1">Uncharacterized protein</fullName>
    </submittedName>
</protein>
<evidence type="ECO:0000313" key="2">
    <source>
        <dbReference type="Proteomes" id="UP000291301"/>
    </source>
</evidence>
<proteinExistence type="predicted"/>
<accession>A0A4R0PCN4</accession>